<reference evidence="1 2" key="1">
    <citation type="submission" date="2018-06" db="EMBL/GenBank/DDBJ databases">
        <authorList>
            <consortium name="Pathogen Informatics"/>
            <person name="Doyle S."/>
        </authorList>
    </citation>
    <scope>NUCLEOTIDE SEQUENCE [LARGE SCALE GENOMIC DNA]</scope>
    <source>
        <strain evidence="1 2">NCTC11647</strain>
    </source>
</reference>
<dbReference type="InterPro" id="IPR014113">
    <property type="entry name" value="T4SS_TrbC_subgr"/>
</dbReference>
<proteinExistence type="predicted"/>
<dbReference type="NCBIfam" id="TIGR02742">
    <property type="entry name" value="TrbC_Ftype"/>
    <property type="match status" value="1"/>
</dbReference>
<dbReference type="Pfam" id="PF09673">
    <property type="entry name" value="TrbC_Ftype"/>
    <property type="match status" value="1"/>
</dbReference>
<sequence>MKLEKLMLAALFSLTLPVHAWTEQEAKATQQQKEAQAASFFMPETQQSAIQAHLKAKQYQSMATSLGQTANQKVIPSQNPNAAPPSVMIFASLGMPKTSLKQLLHQANNKHIPIVIRGVTVGGFTQTAQLVKALVLPKDNQKPLGGMSINPIWFKQFGINRVPAFVVMKPGACQGKPPCDPKNFDVVYGNVSLFDALNTIATHGDHAHIARKALQ</sequence>
<dbReference type="EMBL" id="UATL01000008">
    <property type="protein sequence ID" value="SPY46067.1"/>
    <property type="molecule type" value="Genomic_DNA"/>
</dbReference>
<dbReference type="InterPro" id="IPR019106">
    <property type="entry name" value="T4SS_TrbC"/>
</dbReference>
<name>A0A2T3Q304_PHODM</name>
<protein>
    <submittedName>
        <fullName evidence="1">Conjugal transfer pilus assembly protein TrbC</fullName>
    </submittedName>
</protein>
<evidence type="ECO:0000313" key="1">
    <source>
        <dbReference type="EMBL" id="SPY46067.1"/>
    </source>
</evidence>
<accession>A0A2T3Q304</accession>
<dbReference type="Proteomes" id="UP000251647">
    <property type="component" value="Unassembled WGS sequence"/>
</dbReference>
<dbReference type="AlphaFoldDB" id="A0A2T3Q304"/>
<gene>
    <name evidence="1" type="ORF">NCTC11647_04413</name>
</gene>
<dbReference type="RefSeq" id="WP_005306936.1">
    <property type="nucleotide sequence ID" value="NZ_PYOG01000060.1"/>
</dbReference>
<organism evidence="1 2">
    <name type="scientific">Photobacterium damselae</name>
    <dbReference type="NCBI Taxonomy" id="38293"/>
    <lineage>
        <taxon>Bacteria</taxon>
        <taxon>Pseudomonadati</taxon>
        <taxon>Pseudomonadota</taxon>
        <taxon>Gammaproteobacteria</taxon>
        <taxon>Vibrionales</taxon>
        <taxon>Vibrionaceae</taxon>
        <taxon>Photobacterium</taxon>
    </lineage>
</organism>
<dbReference type="OrthoDB" id="6854459at2"/>
<evidence type="ECO:0000313" key="2">
    <source>
        <dbReference type="Proteomes" id="UP000251647"/>
    </source>
</evidence>